<protein>
    <submittedName>
        <fullName evidence="2">Uncharacterized protein</fullName>
    </submittedName>
</protein>
<accession>A0ABP7GZL8</accession>
<dbReference type="Proteomes" id="UP001501009">
    <property type="component" value="Unassembled WGS sequence"/>
</dbReference>
<proteinExistence type="predicted"/>
<evidence type="ECO:0000313" key="3">
    <source>
        <dbReference type="Proteomes" id="UP001501009"/>
    </source>
</evidence>
<feature type="region of interest" description="Disordered" evidence="1">
    <location>
        <begin position="38"/>
        <end position="128"/>
    </location>
</feature>
<feature type="compositionally biased region" description="Basic and acidic residues" evidence="1">
    <location>
        <begin position="77"/>
        <end position="121"/>
    </location>
</feature>
<keyword evidence="3" id="KW-1185">Reference proteome</keyword>
<gene>
    <name evidence="2" type="ORF">GCM10022403_010740</name>
</gene>
<evidence type="ECO:0000313" key="2">
    <source>
        <dbReference type="EMBL" id="GAA3777879.1"/>
    </source>
</evidence>
<dbReference type="EMBL" id="BAABDE010000006">
    <property type="protein sequence ID" value="GAA3777879.1"/>
    <property type="molecule type" value="Genomic_DNA"/>
</dbReference>
<name>A0ABP7GZL8_9ACTN</name>
<evidence type="ECO:0000256" key="1">
    <source>
        <dbReference type="SAM" id="MobiDB-lite"/>
    </source>
</evidence>
<feature type="region of interest" description="Disordered" evidence="1">
    <location>
        <begin position="1"/>
        <end position="22"/>
    </location>
</feature>
<comment type="caution">
    <text evidence="2">The sequence shown here is derived from an EMBL/GenBank/DDBJ whole genome shotgun (WGS) entry which is preliminary data.</text>
</comment>
<sequence>MGNKPCPSVARDDGGTQGRAPCVRAGVSDHRALTEAVGQYGRSATHRGGHQLSAGPRRSSTDTPNAITAPAALPRSQVHEVDEVSSPGDHDSREQLVERPFREHRPGDQPRRRDPEQLDRHAARRGAP</sequence>
<reference evidence="3" key="1">
    <citation type="journal article" date="2019" name="Int. J. Syst. Evol. Microbiol.">
        <title>The Global Catalogue of Microorganisms (GCM) 10K type strain sequencing project: providing services to taxonomists for standard genome sequencing and annotation.</title>
        <authorList>
            <consortium name="The Broad Institute Genomics Platform"/>
            <consortium name="The Broad Institute Genome Sequencing Center for Infectious Disease"/>
            <person name="Wu L."/>
            <person name="Ma J."/>
        </authorList>
    </citation>
    <scope>NUCLEOTIDE SEQUENCE [LARGE SCALE GENOMIC DNA]</scope>
    <source>
        <strain evidence="3">JCM 17138</strain>
    </source>
</reference>
<organism evidence="2 3">
    <name type="scientific">Streptomyces coacervatus</name>
    <dbReference type="NCBI Taxonomy" id="647381"/>
    <lineage>
        <taxon>Bacteria</taxon>
        <taxon>Bacillati</taxon>
        <taxon>Actinomycetota</taxon>
        <taxon>Actinomycetes</taxon>
        <taxon>Kitasatosporales</taxon>
        <taxon>Streptomycetaceae</taxon>
        <taxon>Streptomyces</taxon>
    </lineage>
</organism>